<dbReference type="STRING" id="94128.A0A2A3E7C3"/>
<dbReference type="GO" id="GO:0005769">
    <property type="term" value="C:early endosome"/>
    <property type="evidence" value="ECO:0007669"/>
    <property type="project" value="TreeGrafter"/>
</dbReference>
<reference evidence="6 7" key="1">
    <citation type="submission" date="2014-07" db="EMBL/GenBank/DDBJ databases">
        <title>Genomic and transcriptomic analysis on Apis cerana provide comprehensive insights into honey bee biology.</title>
        <authorList>
            <person name="Diao Q."/>
            <person name="Sun L."/>
            <person name="Zheng H."/>
            <person name="Zheng H."/>
            <person name="Xu S."/>
            <person name="Wang S."/>
            <person name="Zeng Z."/>
            <person name="Hu F."/>
            <person name="Su S."/>
            <person name="Wu J."/>
        </authorList>
    </citation>
    <scope>NUCLEOTIDE SEQUENCE [LARGE SCALE GENOMIC DNA]</scope>
    <source>
        <tissue evidence="6">Pupae without intestine</tissue>
    </source>
</reference>
<dbReference type="GO" id="GO:0055037">
    <property type="term" value="C:recycling endosome"/>
    <property type="evidence" value="ECO:0007669"/>
    <property type="project" value="TreeGrafter"/>
</dbReference>
<dbReference type="OrthoDB" id="6499155at2759"/>
<evidence type="ECO:0000313" key="6">
    <source>
        <dbReference type="EMBL" id="PBC27600.1"/>
    </source>
</evidence>
<dbReference type="PANTHER" id="PTHR31259:SF3">
    <property type="entry name" value="ENDOSOME-ASSOCIATED-TRAFFICKING REGULATOR 1"/>
    <property type="match status" value="1"/>
</dbReference>
<dbReference type="GO" id="GO:0045724">
    <property type="term" value="P:positive regulation of cilium assembly"/>
    <property type="evidence" value="ECO:0007669"/>
    <property type="project" value="TreeGrafter"/>
</dbReference>
<keyword evidence="7" id="KW-1185">Reference proteome</keyword>
<protein>
    <recommendedName>
        <fullName evidence="2">Endosome-associated-trafficking regulator 1</fullName>
    </recommendedName>
</protein>
<evidence type="ECO:0000256" key="1">
    <source>
        <dbReference type="ARBA" id="ARBA00007791"/>
    </source>
</evidence>
<feature type="coiled-coil region" evidence="4">
    <location>
        <begin position="357"/>
        <end position="405"/>
    </location>
</feature>
<evidence type="ECO:0000256" key="5">
    <source>
        <dbReference type="SAM" id="MobiDB-lite"/>
    </source>
</evidence>
<evidence type="ECO:0000256" key="2">
    <source>
        <dbReference type="ARBA" id="ARBA00016007"/>
    </source>
</evidence>
<feature type="region of interest" description="Disordered" evidence="5">
    <location>
        <begin position="222"/>
        <end position="291"/>
    </location>
</feature>
<sequence>MANRKKSNDSSRSVPKYPRRNIIFSSSSSSEEEVTTGCRSCRNTSKEYFARNRAGTESQTGQNTSRIEENPFSFKHFLKNGSQVNYQNAGARPKVYTSPTPYNLEKGSTVYSRNPTELPDFVQDHLVVEQYYLNHEPKQQTISDVDNLPDFALNSVEQRQTRLRSESKKNESSTSCDLSFDLTGNLDKAILQRNRSVPNTSCSSHLNLPVFVRSNIGPTENPEPLGFPLDLPISTTEPDPESNIAVRDCSHSGANETNVPKSLPDFLNDGPIHNRTTLSTESGSISNSIESTERRLLLENERLRQELELAQKQINEKSQSLLIIEYILLFMCTYVYYRIQLLELELASKKEVDHEETIHLEKAMEQVEDNLKRSTKRAVNAESTISSMKKEIKSLTTEISLLRLENKELRTGIAAGNRSEYSSSNIDQTVRRLAGDLRHAASSAEVSLRQLMSGVDNLRVLASALENVDRIEDRTKDFLPDFDEDNAAGPAL</sequence>
<gene>
    <name evidence="6" type="ORF">APICC_04074</name>
</gene>
<keyword evidence="3 4" id="KW-0175">Coiled coil</keyword>
<proteinExistence type="inferred from homology"/>
<dbReference type="EMBL" id="KZ288345">
    <property type="protein sequence ID" value="PBC27600.1"/>
    <property type="molecule type" value="Genomic_DNA"/>
</dbReference>
<dbReference type="AlphaFoldDB" id="A0A2A3E7C3"/>
<feature type="compositionally biased region" description="Polar residues" evidence="5">
    <location>
        <begin position="274"/>
        <end position="290"/>
    </location>
</feature>
<evidence type="ECO:0000313" key="7">
    <source>
        <dbReference type="Proteomes" id="UP000242457"/>
    </source>
</evidence>
<name>A0A2A3E7C3_APICC</name>
<dbReference type="GO" id="GO:1903566">
    <property type="term" value="P:positive regulation of protein localization to cilium"/>
    <property type="evidence" value="ECO:0007669"/>
    <property type="project" value="TreeGrafter"/>
</dbReference>
<dbReference type="PANTHER" id="PTHR31259">
    <property type="entry name" value="ENDOSOME-ASSOCIATED TRAFFICKING REGULATOR 1"/>
    <property type="match status" value="1"/>
</dbReference>
<organism evidence="6 7">
    <name type="scientific">Apis cerana cerana</name>
    <name type="common">Oriental honeybee</name>
    <dbReference type="NCBI Taxonomy" id="94128"/>
    <lineage>
        <taxon>Eukaryota</taxon>
        <taxon>Metazoa</taxon>
        <taxon>Ecdysozoa</taxon>
        <taxon>Arthropoda</taxon>
        <taxon>Hexapoda</taxon>
        <taxon>Insecta</taxon>
        <taxon>Pterygota</taxon>
        <taxon>Neoptera</taxon>
        <taxon>Endopterygota</taxon>
        <taxon>Hymenoptera</taxon>
        <taxon>Apocrita</taxon>
        <taxon>Aculeata</taxon>
        <taxon>Apoidea</taxon>
        <taxon>Anthophila</taxon>
        <taxon>Apidae</taxon>
        <taxon>Apis</taxon>
    </lineage>
</organism>
<dbReference type="GO" id="GO:0032465">
    <property type="term" value="P:regulation of cytokinesis"/>
    <property type="evidence" value="ECO:0007669"/>
    <property type="project" value="TreeGrafter"/>
</dbReference>
<feature type="coiled-coil region" evidence="4">
    <location>
        <begin position="293"/>
        <end position="320"/>
    </location>
</feature>
<dbReference type="GO" id="GO:0036064">
    <property type="term" value="C:ciliary basal body"/>
    <property type="evidence" value="ECO:0007669"/>
    <property type="project" value="TreeGrafter"/>
</dbReference>
<feature type="region of interest" description="Disordered" evidence="5">
    <location>
        <begin position="1"/>
        <end position="37"/>
    </location>
</feature>
<evidence type="ECO:0000256" key="3">
    <source>
        <dbReference type="ARBA" id="ARBA00023054"/>
    </source>
</evidence>
<dbReference type="InterPro" id="IPR026757">
    <property type="entry name" value="ENTR1"/>
</dbReference>
<dbReference type="Proteomes" id="UP000242457">
    <property type="component" value="Unassembled WGS sequence"/>
</dbReference>
<evidence type="ECO:0000256" key="4">
    <source>
        <dbReference type="SAM" id="Coils"/>
    </source>
</evidence>
<comment type="similarity">
    <text evidence="1">Belongs to the ENTR1 family.</text>
</comment>
<accession>A0A2A3E7C3</accession>
<dbReference type="GO" id="GO:0030496">
    <property type="term" value="C:midbody"/>
    <property type="evidence" value="ECO:0007669"/>
    <property type="project" value="TreeGrafter"/>
</dbReference>
<dbReference type="GO" id="GO:0005813">
    <property type="term" value="C:centrosome"/>
    <property type="evidence" value="ECO:0007669"/>
    <property type="project" value="TreeGrafter"/>
</dbReference>